<reference evidence="2" key="1">
    <citation type="submission" date="2021-03" db="EMBL/GenBank/DDBJ databases">
        <title>Antimicrobial resistance genes in bacteria isolated from Japanese honey, and their potential for conferring macrolide and lincosamide resistance in the American foulbrood pathogen Paenibacillus larvae.</title>
        <authorList>
            <person name="Okamoto M."/>
            <person name="Kumagai M."/>
            <person name="Kanamori H."/>
            <person name="Takamatsu D."/>
        </authorList>
    </citation>
    <scope>NUCLEOTIDE SEQUENCE</scope>
    <source>
        <strain evidence="2">J27TS8</strain>
    </source>
</reference>
<dbReference type="InterPro" id="IPR025668">
    <property type="entry name" value="Tnp_DDE_dom"/>
</dbReference>
<keyword evidence="3" id="KW-1185">Reference proteome</keyword>
<feature type="domain" description="Transposase DDE" evidence="1">
    <location>
        <begin position="22"/>
        <end position="62"/>
    </location>
</feature>
<organism evidence="2 3">
    <name type="scientific">Robertmurraya siralis</name>
    <dbReference type="NCBI Taxonomy" id="77777"/>
    <lineage>
        <taxon>Bacteria</taxon>
        <taxon>Bacillati</taxon>
        <taxon>Bacillota</taxon>
        <taxon>Bacilli</taxon>
        <taxon>Bacillales</taxon>
        <taxon>Bacillaceae</taxon>
        <taxon>Robertmurraya</taxon>
    </lineage>
</organism>
<name>A0A919WHP5_9BACI</name>
<evidence type="ECO:0000313" key="2">
    <source>
        <dbReference type="EMBL" id="GIN62140.1"/>
    </source>
</evidence>
<dbReference type="EMBL" id="BORC01000003">
    <property type="protein sequence ID" value="GIN62140.1"/>
    <property type="molecule type" value="Genomic_DNA"/>
</dbReference>
<evidence type="ECO:0000313" key="3">
    <source>
        <dbReference type="Proteomes" id="UP000682111"/>
    </source>
</evidence>
<evidence type="ECO:0000259" key="1">
    <source>
        <dbReference type="Pfam" id="PF13751"/>
    </source>
</evidence>
<dbReference type="AlphaFoldDB" id="A0A919WHP5"/>
<accession>A0A919WHP5</accession>
<dbReference type="Proteomes" id="UP000682111">
    <property type="component" value="Unassembled WGS sequence"/>
</dbReference>
<sequence length="62" mass="7169">MSVSIPVHGKETPSKPYTTSYWGSFIEEAEHLCHNDEIKQIYAKRKKTIERVFANAKEKQGM</sequence>
<proteinExistence type="predicted"/>
<dbReference type="Pfam" id="PF13751">
    <property type="entry name" value="DDE_Tnp_1_6"/>
    <property type="match status" value="1"/>
</dbReference>
<gene>
    <name evidence="2" type="ORF">J27TS8_21330</name>
</gene>
<comment type="caution">
    <text evidence="2">The sequence shown here is derived from an EMBL/GenBank/DDBJ whole genome shotgun (WGS) entry which is preliminary data.</text>
</comment>
<protein>
    <recommendedName>
        <fullName evidence="1">Transposase DDE domain-containing protein</fullName>
    </recommendedName>
</protein>